<evidence type="ECO:0000256" key="6">
    <source>
        <dbReference type="PROSITE-ProRule" id="PRU00176"/>
    </source>
</evidence>
<dbReference type="EMBL" id="UYYG01000016">
    <property type="protein sequence ID" value="VDN51270.1"/>
    <property type="molecule type" value="Genomic_DNA"/>
</dbReference>
<evidence type="ECO:0000313" key="11">
    <source>
        <dbReference type="Proteomes" id="UP000274756"/>
    </source>
</evidence>
<dbReference type="PANTHER" id="PTHR12311">
    <property type="entry name" value="ACTIVATOR OF BASAL TRANSCRIPTION 1"/>
    <property type="match status" value="1"/>
</dbReference>
<dbReference type="SUPFAM" id="SSF54928">
    <property type="entry name" value="RNA-binding domain, RBD"/>
    <property type="match status" value="1"/>
</dbReference>
<accession>A0A0N4UFV8</accession>
<dbReference type="CDD" id="cd12263">
    <property type="entry name" value="RRM_ABT1_like"/>
    <property type="match status" value="1"/>
</dbReference>
<dbReference type="InterPro" id="IPR012677">
    <property type="entry name" value="Nucleotide-bd_a/b_plait_sf"/>
</dbReference>
<proteinExistence type="inferred from homology"/>
<name>A0A0N4UFV8_DRAME</name>
<evidence type="ECO:0000256" key="2">
    <source>
        <dbReference type="ARBA" id="ARBA00005819"/>
    </source>
</evidence>
<dbReference type="AlphaFoldDB" id="A0A0N4UFV8"/>
<feature type="region of interest" description="Disordered" evidence="7">
    <location>
        <begin position="41"/>
        <end position="61"/>
    </location>
</feature>
<evidence type="ECO:0000259" key="8">
    <source>
        <dbReference type="PROSITE" id="PS50102"/>
    </source>
</evidence>
<organism evidence="10 12">
    <name type="scientific">Dracunculus medinensis</name>
    <name type="common">Guinea worm</name>
    <dbReference type="NCBI Taxonomy" id="318479"/>
    <lineage>
        <taxon>Eukaryota</taxon>
        <taxon>Metazoa</taxon>
        <taxon>Ecdysozoa</taxon>
        <taxon>Nematoda</taxon>
        <taxon>Chromadorea</taxon>
        <taxon>Rhabditida</taxon>
        <taxon>Spirurina</taxon>
        <taxon>Dracunculoidea</taxon>
        <taxon>Dracunculidae</taxon>
        <taxon>Dracunculus</taxon>
    </lineage>
</organism>
<dbReference type="STRING" id="318479.A0A0N4UFV8"/>
<dbReference type="WBParaSite" id="DME_0000634601-mRNA-1">
    <property type="protein sequence ID" value="DME_0000634601-mRNA-1"/>
    <property type="gene ID" value="DME_0000634601"/>
</dbReference>
<dbReference type="InterPro" id="IPR039119">
    <property type="entry name" value="ABT1/Esf2"/>
</dbReference>
<evidence type="ECO:0000313" key="9">
    <source>
        <dbReference type="EMBL" id="VDN51270.1"/>
    </source>
</evidence>
<dbReference type="GO" id="GO:0003723">
    <property type="term" value="F:RNA binding"/>
    <property type="evidence" value="ECO:0007669"/>
    <property type="project" value="UniProtKB-UniRule"/>
</dbReference>
<evidence type="ECO:0000313" key="12">
    <source>
        <dbReference type="WBParaSite" id="DME_0000634601-mRNA-1"/>
    </source>
</evidence>
<comment type="subcellular location">
    <subcellularLocation>
        <location evidence="1">Nucleus</location>
        <location evidence="1">Nucleolus</location>
    </subcellularLocation>
</comment>
<evidence type="ECO:0000256" key="3">
    <source>
        <dbReference type="ARBA" id="ARBA00020737"/>
    </source>
</evidence>
<reference evidence="12" key="1">
    <citation type="submission" date="2017-02" db="UniProtKB">
        <authorList>
            <consortium name="WormBaseParasite"/>
        </authorList>
    </citation>
    <scope>IDENTIFICATION</scope>
</reference>
<sequence>MEGETSISKINDKEDDTIDFDFSDGSDIDLKLSLKKRKKIKLPNRRPLKEGEHPESKEQKSGIIYLQTVPPNFTVSRMREEMSKYGEIGRIFLQREKQKSGRKHGRRYVEGWVEFKRKSIAKQVAKYLNAMPVGGKRRSMARETLWTMKYLSGFSFKWYHLNEQLNYEQKLEKMRMHAEISQAKKQASFFAEQVEKGKQLKKLEEKVLKKGGVWDKFQRQIEQRSVIKKKRKSHENQYTGDDLMKMIFAG</sequence>
<evidence type="ECO:0000256" key="7">
    <source>
        <dbReference type="SAM" id="MobiDB-lite"/>
    </source>
</evidence>
<comment type="similarity">
    <text evidence="2">Belongs to the ESF2/ABP1 family.</text>
</comment>
<dbReference type="Proteomes" id="UP000274756">
    <property type="component" value="Unassembled WGS sequence"/>
</dbReference>
<feature type="domain" description="RRM" evidence="8">
    <location>
        <begin position="62"/>
        <end position="145"/>
    </location>
</feature>
<dbReference type="InterPro" id="IPR035979">
    <property type="entry name" value="RBD_domain_sf"/>
</dbReference>
<dbReference type="InterPro" id="IPR000504">
    <property type="entry name" value="RRM_dom"/>
</dbReference>
<evidence type="ECO:0000256" key="1">
    <source>
        <dbReference type="ARBA" id="ARBA00004604"/>
    </source>
</evidence>
<dbReference type="GO" id="GO:0034462">
    <property type="term" value="P:small-subunit processome assembly"/>
    <property type="evidence" value="ECO:0007669"/>
    <property type="project" value="TreeGrafter"/>
</dbReference>
<keyword evidence="5" id="KW-0539">Nucleus</keyword>
<dbReference type="GO" id="GO:0005730">
    <property type="term" value="C:nucleolus"/>
    <property type="evidence" value="ECO:0007669"/>
    <property type="project" value="UniProtKB-SubCell"/>
</dbReference>
<evidence type="ECO:0000256" key="4">
    <source>
        <dbReference type="ARBA" id="ARBA00022884"/>
    </source>
</evidence>
<protein>
    <recommendedName>
        <fullName evidence="3">Activator of basal transcription 1</fullName>
    </recommendedName>
</protein>
<dbReference type="PANTHER" id="PTHR12311:SF7">
    <property type="entry name" value="ACTIVATOR OF BASAL TRANSCRIPTION 1"/>
    <property type="match status" value="1"/>
</dbReference>
<dbReference type="OrthoDB" id="287393at2759"/>
<dbReference type="PROSITE" id="PS50102">
    <property type="entry name" value="RRM"/>
    <property type="match status" value="1"/>
</dbReference>
<evidence type="ECO:0000313" key="10">
    <source>
        <dbReference type="Proteomes" id="UP000038040"/>
    </source>
</evidence>
<dbReference type="Gene3D" id="3.30.70.330">
    <property type="match status" value="1"/>
</dbReference>
<dbReference type="GO" id="GO:0000447">
    <property type="term" value="P:endonucleolytic cleavage in ITS1 to separate SSU-rRNA from 5.8S rRNA and LSU-rRNA from tricistronic rRNA transcript (SSU-rRNA, 5.8S rRNA, LSU-rRNA)"/>
    <property type="evidence" value="ECO:0007669"/>
    <property type="project" value="TreeGrafter"/>
</dbReference>
<dbReference type="GO" id="GO:0000472">
    <property type="term" value="P:endonucleolytic cleavage to generate mature 5'-end of SSU-rRNA from (SSU-rRNA, 5.8S rRNA, LSU-rRNA)"/>
    <property type="evidence" value="ECO:0007669"/>
    <property type="project" value="TreeGrafter"/>
</dbReference>
<dbReference type="InterPro" id="IPR034353">
    <property type="entry name" value="ABT1/ESF2_RRM"/>
</dbReference>
<keyword evidence="4 6" id="KW-0694">RNA-binding</keyword>
<keyword evidence="11" id="KW-1185">Reference proteome</keyword>
<reference evidence="9 11" key="2">
    <citation type="submission" date="2018-11" db="EMBL/GenBank/DDBJ databases">
        <authorList>
            <consortium name="Pathogen Informatics"/>
        </authorList>
    </citation>
    <scope>NUCLEOTIDE SEQUENCE [LARGE SCALE GENOMIC DNA]</scope>
</reference>
<dbReference type="GO" id="GO:0000480">
    <property type="term" value="P:endonucleolytic cleavage in 5'-ETS of tricistronic rRNA transcript (SSU-rRNA, 5.8S rRNA, LSU-rRNA)"/>
    <property type="evidence" value="ECO:0007669"/>
    <property type="project" value="TreeGrafter"/>
</dbReference>
<dbReference type="Proteomes" id="UP000038040">
    <property type="component" value="Unplaced"/>
</dbReference>
<gene>
    <name evidence="9" type="ORF">DME_LOCUS1243</name>
</gene>
<evidence type="ECO:0000256" key="5">
    <source>
        <dbReference type="ARBA" id="ARBA00023242"/>
    </source>
</evidence>
<feature type="compositionally biased region" description="Basic and acidic residues" evidence="7">
    <location>
        <begin position="47"/>
        <end position="60"/>
    </location>
</feature>